<dbReference type="InterPro" id="IPR001245">
    <property type="entry name" value="Ser-Thr/Tyr_kinase_cat_dom"/>
</dbReference>
<feature type="domain" description="Protein kinase" evidence="14">
    <location>
        <begin position="28"/>
        <end position="292"/>
    </location>
</feature>
<dbReference type="InterPro" id="IPR011009">
    <property type="entry name" value="Kinase-like_dom_sf"/>
</dbReference>
<dbReference type="GO" id="GO:0005524">
    <property type="term" value="F:ATP binding"/>
    <property type="evidence" value="ECO:0007669"/>
    <property type="project" value="UniProtKB-UniRule"/>
</dbReference>
<keyword evidence="7 12" id="KW-0067">ATP-binding</keyword>
<keyword evidence="5 12" id="KW-0547">Nucleotide-binding</keyword>
<dbReference type="InterPro" id="IPR008271">
    <property type="entry name" value="Ser/Thr_kinase_AS"/>
</dbReference>
<sequence>MSGSKIDKKYHDLPLFDFVAVASATGNFSESNKLGEGGFGQVYKGVLLKGQDIAAKRLSCNSRQGLQVFENEAIIIAKLQHRNLIRLLGCCIEEDERVLIYEYMPNKSLDYFIFDQDKRTLLNWPKRFDIVMGIVQGLLYLHHDSSLRIIHRDLKSSNILLDNDLNPKISDFGIAKIVEADQLEAETKQVAGTCGYMSPEYAINGKFSVKSDVFGFGVLLLEIVTGKCNRRFNHPDHQHNLLGHAWLLWHDNRALELLDPCLKHSCVESQVLRCIQVGLLCAQKLAENRPIMSDVAVMLGNEEVTLPEPKEPGFFTKRRARDTDTLNDDRICCTKNSVTITTLEAR</sequence>
<evidence type="ECO:0000256" key="4">
    <source>
        <dbReference type="ARBA" id="ARBA00022729"/>
    </source>
</evidence>
<protein>
    <recommendedName>
        <fullName evidence="1">non-specific serine/threonine protein kinase</fullName>
        <ecNumber evidence="1">2.7.11.1</ecNumber>
    </recommendedName>
</protein>
<evidence type="ECO:0000256" key="11">
    <source>
        <dbReference type="ARBA" id="ARBA00048679"/>
    </source>
</evidence>
<dbReference type="OrthoDB" id="4062651at2759"/>
<evidence type="ECO:0000256" key="8">
    <source>
        <dbReference type="ARBA" id="ARBA00023157"/>
    </source>
</evidence>
<dbReference type="Pfam" id="PF07714">
    <property type="entry name" value="PK_Tyr_Ser-Thr"/>
    <property type="match status" value="1"/>
</dbReference>
<evidence type="ECO:0000256" key="9">
    <source>
        <dbReference type="ARBA" id="ARBA00023180"/>
    </source>
</evidence>
<feature type="binding site" evidence="12">
    <location>
        <position position="56"/>
    </location>
    <ligand>
        <name>ATP</name>
        <dbReference type="ChEBI" id="CHEBI:30616"/>
    </ligand>
</feature>
<evidence type="ECO:0000256" key="5">
    <source>
        <dbReference type="ARBA" id="ARBA00022741"/>
    </source>
</evidence>
<dbReference type="CDD" id="cd14066">
    <property type="entry name" value="STKc_IRAK"/>
    <property type="match status" value="1"/>
</dbReference>
<dbReference type="SUPFAM" id="SSF56112">
    <property type="entry name" value="Protein kinase-like (PK-like)"/>
    <property type="match status" value="1"/>
</dbReference>
<reference evidence="16" key="1">
    <citation type="submission" date="2025-08" db="UniProtKB">
        <authorList>
            <consortium name="RefSeq"/>
        </authorList>
    </citation>
    <scope>IDENTIFICATION</scope>
    <source>
        <tissue evidence="16">Leaf</tissue>
    </source>
</reference>
<dbReference type="FunFam" id="1.10.510.10:FF:000060">
    <property type="entry name" value="G-type lectin S-receptor-like serine/threonine-protein kinase"/>
    <property type="match status" value="1"/>
</dbReference>
<keyword evidence="3" id="KW-0808">Transferase</keyword>
<dbReference type="FunFam" id="3.30.200.20:FF:000195">
    <property type="entry name" value="G-type lectin S-receptor-like serine/threonine-protein kinase"/>
    <property type="match status" value="1"/>
</dbReference>
<dbReference type="InterPro" id="IPR021820">
    <property type="entry name" value="S-locus_recpt_kinase_C"/>
</dbReference>
<dbReference type="PANTHER" id="PTHR27002:SF214">
    <property type="entry name" value="RECEPTOR-LIKE SERINE_THREONINE-PROTEIN KINASE"/>
    <property type="match status" value="1"/>
</dbReference>
<evidence type="ECO:0000313" key="16">
    <source>
        <dbReference type="RefSeq" id="XP_021287360.1"/>
    </source>
</evidence>
<evidence type="ECO:0000256" key="13">
    <source>
        <dbReference type="RuleBase" id="RU000304"/>
    </source>
</evidence>
<dbReference type="Gene3D" id="1.10.510.10">
    <property type="entry name" value="Transferase(Phosphotransferase) domain 1"/>
    <property type="match status" value="1"/>
</dbReference>
<accession>A0A6J1AKE5</accession>
<keyword evidence="8" id="KW-1015">Disulfide bond</keyword>
<dbReference type="GeneID" id="110418860"/>
<keyword evidence="2 13" id="KW-0723">Serine/threonine-protein kinase</keyword>
<dbReference type="EC" id="2.7.11.1" evidence="1"/>
<comment type="catalytic activity">
    <reaction evidence="11">
        <text>L-seryl-[protein] + ATP = O-phospho-L-seryl-[protein] + ADP + H(+)</text>
        <dbReference type="Rhea" id="RHEA:17989"/>
        <dbReference type="Rhea" id="RHEA-COMP:9863"/>
        <dbReference type="Rhea" id="RHEA-COMP:11604"/>
        <dbReference type="ChEBI" id="CHEBI:15378"/>
        <dbReference type="ChEBI" id="CHEBI:29999"/>
        <dbReference type="ChEBI" id="CHEBI:30616"/>
        <dbReference type="ChEBI" id="CHEBI:83421"/>
        <dbReference type="ChEBI" id="CHEBI:456216"/>
        <dbReference type="EC" id="2.7.11.1"/>
    </reaction>
</comment>
<dbReference type="SMART" id="SM00220">
    <property type="entry name" value="S_TKc"/>
    <property type="match status" value="1"/>
</dbReference>
<dbReference type="AlphaFoldDB" id="A0A6J1AKE5"/>
<keyword evidence="9" id="KW-0325">Glycoprotein</keyword>
<dbReference type="GO" id="GO:0005886">
    <property type="term" value="C:plasma membrane"/>
    <property type="evidence" value="ECO:0007669"/>
    <property type="project" value="TreeGrafter"/>
</dbReference>
<evidence type="ECO:0000256" key="10">
    <source>
        <dbReference type="ARBA" id="ARBA00047899"/>
    </source>
</evidence>
<dbReference type="PANTHER" id="PTHR27002">
    <property type="entry name" value="RECEPTOR-LIKE SERINE/THREONINE-PROTEIN KINASE SD1-8"/>
    <property type="match status" value="1"/>
</dbReference>
<dbReference type="InterPro" id="IPR017441">
    <property type="entry name" value="Protein_kinase_ATP_BS"/>
</dbReference>
<dbReference type="Gene3D" id="3.30.200.20">
    <property type="entry name" value="Phosphorylase Kinase, domain 1"/>
    <property type="match status" value="1"/>
</dbReference>
<evidence type="ECO:0000256" key="1">
    <source>
        <dbReference type="ARBA" id="ARBA00012513"/>
    </source>
</evidence>
<gene>
    <name evidence="16" type="primary">LOC110418860</name>
</gene>
<evidence type="ECO:0000256" key="6">
    <source>
        <dbReference type="ARBA" id="ARBA00022777"/>
    </source>
</evidence>
<evidence type="ECO:0000259" key="14">
    <source>
        <dbReference type="PROSITE" id="PS50011"/>
    </source>
</evidence>
<evidence type="ECO:0000256" key="12">
    <source>
        <dbReference type="PROSITE-ProRule" id="PRU10141"/>
    </source>
</evidence>
<dbReference type="PROSITE" id="PS00108">
    <property type="entry name" value="PROTEIN_KINASE_ST"/>
    <property type="match status" value="1"/>
</dbReference>
<proteinExistence type="inferred from homology"/>
<dbReference type="PROSITE" id="PS50011">
    <property type="entry name" value="PROTEIN_KINASE_DOM"/>
    <property type="match status" value="1"/>
</dbReference>
<evidence type="ECO:0000256" key="2">
    <source>
        <dbReference type="ARBA" id="ARBA00022527"/>
    </source>
</evidence>
<name>A0A6J1AKE5_9ROSI</name>
<comment type="similarity">
    <text evidence="13">Belongs to the protein kinase superfamily.</text>
</comment>
<keyword evidence="4" id="KW-0732">Signal</keyword>
<keyword evidence="15" id="KW-1185">Reference proteome</keyword>
<evidence type="ECO:0000256" key="3">
    <source>
        <dbReference type="ARBA" id="ARBA00022679"/>
    </source>
</evidence>
<organism evidence="15 16">
    <name type="scientific">Herrania umbratica</name>
    <dbReference type="NCBI Taxonomy" id="108875"/>
    <lineage>
        <taxon>Eukaryota</taxon>
        <taxon>Viridiplantae</taxon>
        <taxon>Streptophyta</taxon>
        <taxon>Embryophyta</taxon>
        <taxon>Tracheophyta</taxon>
        <taxon>Spermatophyta</taxon>
        <taxon>Magnoliopsida</taxon>
        <taxon>eudicotyledons</taxon>
        <taxon>Gunneridae</taxon>
        <taxon>Pentapetalae</taxon>
        <taxon>rosids</taxon>
        <taxon>malvids</taxon>
        <taxon>Malvales</taxon>
        <taxon>Malvaceae</taxon>
        <taxon>Byttnerioideae</taxon>
        <taxon>Herrania</taxon>
    </lineage>
</organism>
<dbReference type="GO" id="GO:0004674">
    <property type="term" value="F:protein serine/threonine kinase activity"/>
    <property type="evidence" value="ECO:0007669"/>
    <property type="project" value="UniProtKB-KW"/>
</dbReference>
<dbReference type="InterPro" id="IPR000719">
    <property type="entry name" value="Prot_kinase_dom"/>
</dbReference>
<keyword evidence="6" id="KW-0418">Kinase</keyword>
<evidence type="ECO:0000256" key="7">
    <source>
        <dbReference type="ARBA" id="ARBA00022840"/>
    </source>
</evidence>
<dbReference type="RefSeq" id="XP_021287360.1">
    <property type="nucleotide sequence ID" value="XM_021431685.1"/>
</dbReference>
<dbReference type="Pfam" id="PF11883">
    <property type="entry name" value="DUF3403"/>
    <property type="match status" value="1"/>
</dbReference>
<dbReference type="PROSITE" id="PS00107">
    <property type="entry name" value="PROTEIN_KINASE_ATP"/>
    <property type="match status" value="1"/>
</dbReference>
<evidence type="ECO:0000313" key="15">
    <source>
        <dbReference type="Proteomes" id="UP000504621"/>
    </source>
</evidence>
<comment type="catalytic activity">
    <reaction evidence="10">
        <text>L-threonyl-[protein] + ATP = O-phospho-L-threonyl-[protein] + ADP + H(+)</text>
        <dbReference type="Rhea" id="RHEA:46608"/>
        <dbReference type="Rhea" id="RHEA-COMP:11060"/>
        <dbReference type="Rhea" id="RHEA-COMP:11605"/>
        <dbReference type="ChEBI" id="CHEBI:15378"/>
        <dbReference type="ChEBI" id="CHEBI:30013"/>
        <dbReference type="ChEBI" id="CHEBI:30616"/>
        <dbReference type="ChEBI" id="CHEBI:61977"/>
        <dbReference type="ChEBI" id="CHEBI:456216"/>
        <dbReference type="EC" id="2.7.11.1"/>
    </reaction>
</comment>
<dbReference type="Proteomes" id="UP000504621">
    <property type="component" value="Unplaced"/>
</dbReference>